<evidence type="ECO:0000259" key="1">
    <source>
        <dbReference type="Pfam" id="PF03235"/>
    </source>
</evidence>
<dbReference type="AlphaFoldDB" id="A0A382MJV4"/>
<dbReference type="InterPro" id="IPR004919">
    <property type="entry name" value="GmrSD_N"/>
</dbReference>
<proteinExistence type="predicted"/>
<gene>
    <name evidence="2" type="ORF">METZ01_LOCUS301259</name>
</gene>
<accession>A0A382MJV4</accession>
<sequence>MQLPENQNKKYDHLFTEIDTGYIKIPKFQREFVWNKNQTGRLIDSIIKGFPIGTFIFWKTRDELRHIKNIGNAELPEKRSGESVSYVLDGQQRITSLFAVKKGLIITKEGKEVDYKDISIDLSFDPDDDEQVIITDPSEDIRSVSVFKLLNGSLTDFLGQYDNDDIKKIETYQKRLTTYDFSTILINEYPIDIACEIFTRINTGGMELTLFEIMVAKTYDQDKDFDLSVEYDLLIDDPDSENDLHHAGYDTIPSSTMLQCLAASLIKDIRRKSILKLERAKVIEAWPKVKDAIFHAVDYCRNQYRIPVSRLLPYAALLVPLSYFFIKNNGKPPNTLQKK</sequence>
<dbReference type="Pfam" id="PF03235">
    <property type="entry name" value="GmrSD_N"/>
    <property type="match status" value="1"/>
</dbReference>
<dbReference type="PANTHER" id="PTHR37292:SF2">
    <property type="entry name" value="DUF262 DOMAIN-CONTAINING PROTEIN"/>
    <property type="match status" value="1"/>
</dbReference>
<evidence type="ECO:0000313" key="2">
    <source>
        <dbReference type="EMBL" id="SVC48405.1"/>
    </source>
</evidence>
<dbReference type="EMBL" id="UINC01093740">
    <property type="protein sequence ID" value="SVC48405.1"/>
    <property type="molecule type" value="Genomic_DNA"/>
</dbReference>
<feature type="non-terminal residue" evidence="2">
    <location>
        <position position="339"/>
    </location>
</feature>
<dbReference type="PANTHER" id="PTHR37292">
    <property type="entry name" value="VNG6097C"/>
    <property type="match status" value="1"/>
</dbReference>
<protein>
    <recommendedName>
        <fullName evidence="1">GmrSD restriction endonucleases N-terminal domain-containing protein</fullName>
    </recommendedName>
</protein>
<organism evidence="2">
    <name type="scientific">marine metagenome</name>
    <dbReference type="NCBI Taxonomy" id="408172"/>
    <lineage>
        <taxon>unclassified sequences</taxon>
        <taxon>metagenomes</taxon>
        <taxon>ecological metagenomes</taxon>
    </lineage>
</organism>
<name>A0A382MJV4_9ZZZZ</name>
<feature type="domain" description="GmrSD restriction endonucleases N-terminal" evidence="1">
    <location>
        <begin position="13"/>
        <end position="217"/>
    </location>
</feature>
<reference evidence="2" key="1">
    <citation type="submission" date="2018-05" db="EMBL/GenBank/DDBJ databases">
        <authorList>
            <person name="Lanie J.A."/>
            <person name="Ng W.-L."/>
            <person name="Kazmierczak K.M."/>
            <person name="Andrzejewski T.M."/>
            <person name="Davidsen T.M."/>
            <person name="Wayne K.J."/>
            <person name="Tettelin H."/>
            <person name="Glass J.I."/>
            <person name="Rusch D."/>
            <person name="Podicherti R."/>
            <person name="Tsui H.-C.T."/>
            <person name="Winkler M.E."/>
        </authorList>
    </citation>
    <scope>NUCLEOTIDE SEQUENCE</scope>
</reference>